<proteinExistence type="predicted"/>
<protein>
    <submittedName>
        <fullName evidence="1">Uncharacterized protein</fullName>
    </submittedName>
</protein>
<evidence type="ECO:0000313" key="1">
    <source>
        <dbReference type="EMBL" id="KOS48945.1"/>
    </source>
</evidence>
<dbReference type="AlphaFoldDB" id="A0A0N0S072"/>
<reference evidence="1 2" key="1">
    <citation type="submission" date="2015-08" db="EMBL/GenBank/DDBJ databases">
        <title>Genome sequencing of Penicillium nordicum.</title>
        <authorList>
            <person name="Nguyen H.D."/>
            <person name="Seifert K.A."/>
        </authorList>
    </citation>
    <scope>NUCLEOTIDE SEQUENCE [LARGE SCALE GENOMIC DNA]</scope>
    <source>
        <strain evidence="1 2">DAOMC 185683</strain>
    </source>
</reference>
<accession>A0A0N0S072</accession>
<gene>
    <name evidence="1" type="ORF">ACN38_g17</name>
</gene>
<name>A0A0N0S072_9EURO</name>
<evidence type="ECO:0000313" key="2">
    <source>
        <dbReference type="Proteomes" id="UP000037696"/>
    </source>
</evidence>
<keyword evidence="2" id="KW-1185">Reference proteome</keyword>
<dbReference type="Proteomes" id="UP000037696">
    <property type="component" value="Unassembled WGS sequence"/>
</dbReference>
<sequence length="68" mass="7456">MLQNCNVRHMTDDEAITNCSFLLSGTAVKAQCAVHNTYQGVFDQSFASFSSQSLLHGGDDSSENLYCF</sequence>
<organism evidence="1 2">
    <name type="scientific">Penicillium nordicum</name>
    <dbReference type="NCBI Taxonomy" id="229535"/>
    <lineage>
        <taxon>Eukaryota</taxon>
        <taxon>Fungi</taxon>
        <taxon>Dikarya</taxon>
        <taxon>Ascomycota</taxon>
        <taxon>Pezizomycotina</taxon>
        <taxon>Eurotiomycetes</taxon>
        <taxon>Eurotiomycetidae</taxon>
        <taxon>Eurotiales</taxon>
        <taxon>Aspergillaceae</taxon>
        <taxon>Penicillium</taxon>
    </lineage>
</organism>
<dbReference type="EMBL" id="LHQQ01000001">
    <property type="protein sequence ID" value="KOS48945.1"/>
    <property type="molecule type" value="Genomic_DNA"/>
</dbReference>
<comment type="caution">
    <text evidence="1">The sequence shown here is derived from an EMBL/GenBank/DDBJ whole genome shotgun (WGS) entry which is preliminary data.</text>
</comment>